<keyword evidence="1" id="KW-0378">Hydrolase</keyword>
<dbReference type="PANTHER" id="PTHR22946:SF13">
    <property type="entry name" value="ALPHA_BETA HYDROLASE PSOB"/>
    <property type="match status" value="1"/>
</dbReference>
<dbReference type="EMBL" id="WUBL01000004">
    <property type="protein sequence ID" value="KAF2972796.1"/>
    <property type="molecule type" value="Genomic_DNA"/>
</dbReference>
<reference evidence="2 3" key="1">
    <citation type="submission" date="2019-12" db="EMBL/GenBank/DDBJ databases">
        <title>Draft genome sequence of the ascomycete Xylaria multiplex DSM 110363.</title>
        <authorList>
            <person name="Buettner E."/>
            <person name="Kellner H."/>
        </authorList>
    </citation>
    <scope>NUCLEOTIDE SEQUENCE [LARGE SCALE GENOMIC DNA]</scope>
    <source>
        <strain evidence="2 3">DSM 110363</strain>
    </source>
</reference>
<dbReference type="InterPro" id="IPR050261">
    <property type="entry name" value="FrsA_esterase"/>
</dbReference>
<dbReference type="InterPro" id="IPR010520">
    <property type="entry name" value="FrsA-like"/>
</dbReference>
<dbReference type="Proteomes" id="UP000481858">
    <property type="component" value="Unassembled WGS sequence"/>
</dbReference>
<dbReference type="SUPFAM" id="SSF53474">
    <property type="entry name" value="alpha/beta-Hydrolases"/>
    <property type="match status" value="1"/>
</dbReference>
<dbReference type="InterPro" id="IPR029058">
    <property type="entry name" value="AB_hydrolase_fold"/>
</dbReference>
<sequence>MHRLFSSDFFNFEFIRVLGTAPTLGADVAECFEAASKIRQSDGDSWYQAWSEAADIAEDQAQSALTSGDKASALWALLRASNYRRTSEFMLIRNPNDHRHLTAISKAVDNFKHACRLLDTPVVVLEIPYEDTKLPAYLFLPRRDHNDKESSPIIINTGGFDSIQEELYHFTASGARLRGYATLTFEGPGQGVVLRRDKLHLRPDWEVVISAVLDELFRQADKNLDWNLDLTKIAIVGNSMGAYFALRGAAFDSRIKACVASDGFYDFGLSGRERTPFFMKYLSDGVADAILGFALRFDFRTRWELSHGAYALGTTSLSTALRKIQDFTLEPAGKAPILSSVSCPVLVTSAKDSIYLPGQAPLIYNGLTQLEDGKGKLMWEPIGVGQGSMQAKVGAFSHLHNTIFGWLNGVFGIRRTS</sequence>
<dbReference type="AlphaFoldDB" id="A0A7C8NB55"/>
<dbReference type="OrthoDB" id="249703at2759"/>
<accession>A0A7C8NB55</accession>
<evidence type="ECO:0000256" key="1">
    <source>
        <dbReference type="ARBA" id="ARBA00022801"/>
    </source>
</evidence>
<evidence type="ECO:0008006" key="4">
    <source>
        <dbReference type="Google" id="ProtNLM"/>
    </source>
</evidence>
<evidence type="ECO:0000313" key="3">
    <source>
        <dbReference type="Proteomes" id="UP000481858"/>
    </source>
</evidence>
<dbReference type="Gene3D" id="3.40.50.1820">
    <property type="entry name" value="alpha/beta hydrolase"/>
    <property type="match status" value="1"/>
</dbReference>
<name>A0A7C8NB55_9PEZI</name>
<dbReference type="GO" id="GO:0016787">
    <property type="term" value="F:hydrolase activity"/>
    <property type="evidence" value="ECO:0007669"/>
    <property type="project" value="UniProtKB-KW"/>
</dbReference>
<proteinExistence type="predicted"/>
<protein>
    <recommendedName>
        <fullName evidence="4">AB hydrolase-1 domain-containing protein</fullName>
    </recommendedName>
</protein>
<dbReference type="Pfam" id="PF06500">
    <property type="entry name" value="FrsA-like"/>
    <property type="match status" value="1"/>
</dbReference>
<evidence type="ECO:0000313" key="2">
    <source>
        <dbReference type="EMBL" id="KAF2972796.1"/>
    </source>
</evidence>
<dbReference type="InParanoid" id="A0A7C8NB55"/>
<keyword evidence="3" id="KW-1185">Reference proteome</keyword>
<comment type="caution">
    <text evidence="2">The sequence shown here is derived from an EMBL/GenBank/DDBJ whole genome shotgun (WGS) entry which is preliminary data.</text>
</comment>
<organism evidence="2 3">
    <name type="scientific">Xylaria multiplex</name>
    <dbReference type="NCBI Taxonomy" id="323545"/>
    <lineage>
        <taxon>Eukaryota</taxon>
        <taxon>Fungi</taxon>
        <taxon>Dikarya</taxon>
        <taxon>Ascomycota</taxon>
        <taxon>Pezizomycotina</taxon>
        <taxon>Sordariomycetes</taxon>
        <taxon>Xylariomycetidae</taxon>
        <taxon>Xylariales</taxon>
        <taxon>Xylariaceae</taxon>
        <taxon>Xylaria</taxon>
    </lineage>
</organism>
<dbReference type="Gene3D" id="1.20.1440.110">
    <property type="entry name" value="acylaminoacyl peptidase"/>
    <property type="match status" value="1"/>
</dbReference>
<dbReference type="PANTHER" id="PTHR22946">
    <property type="entry name" value="DIENELACTONE HYDROLASE DOMAIN-CONTAINING PROTEIN-RELATED"/>
    <property type="match status" value="1"/>
</dbReference>
<gene>
    <name evidence="2" type="ORF">GQX73_g806</name>
</gene>